<sequence length="78" mass="8410">MLVFTAPQDTWALNMVRAVYGESLRLSTYSRTSTIVDGCPLNVDSSSAGVDARRRWGPEFAHPDIAASVQGVPGNFVP</sequence>
<evidence type="ECO:0000313" key="1">
    <source>
        <dbReference type="EMBL" id="OGD57195.1"/>
    </source>
</evidence>
<evidence type="ECO:0000313" key="2">
    <source>
        <dbReference type="Proteomes" id="UP000178764"/>
    </source>
</evidence>
<accession>A0A1F5DQ00</accession>
<gene>
    <name evidence="1" type="ORF">A2V71_02135</name>
</gene>
<dbReference type="EMBL" id="MEZT01000005">
    <property type="protein sequence ID" value="OGD57195.1"/>
    <property type="molecule type" value="Genomic_DNA"/>
</dbReference>
<proteinExistence type="predicted"/>
<reference evidence="1 2" key="1">
    <citation type="journal article" date="2016" name="Nat. Commun.">
        <title>Thousands of microbial genomes shed light on interconnected biogeochemical processes in an aquifer system.</title>
        <authorList>
            <person name="Anantharaman K."/>
            <person name="Brown C.T."/>
            <person name="Hug L.A."/>
            <person name="Sharon I."/>
            <person name="Castelle C.J."/>
            <person name="Probst A.J."/>
            <person name="Thomas B.C."/>
            <person name="Singh A."/>
            <person name="Wilkins M.J."/>
            <person name="Karaoz U."/>
            <person name="Brodie E.L."/>
            <person name="Williams K.H."/>
            <person name="Hubbard S.S."/>
            <person name="Banfield J.F."/>
        </authorList>
    </citation>
    <scope>NUCLEOTIDE SEQUENCE [LARGE SCALE GENOMIC DNA]</scope>
</reference>
<organism evidence="1 2">
    <name type="scientific">Candidatus Berkelbacteria bacterium RBG_13_40_8</name>
    <dbReference type="NCBI Taxonomy" id="1797467"/>
    <lineage>
        <taxon>Bacteria</taxon>
        <taxon>Candidatus Berkelbacteria</taxon>
    </lineage>
</organism>
<comment type="caution">
    <text evidence="1">The sequence shown here is derived from an EMBL/GenBank/DDBJ whole genome shotgun (WGS) entry which is preliminary data.</text>
</comment>
<name>A0A1F5DQ00_9BACT</name>
<dbReference type="AlphaFoldDB" id="A0A1F5DQ00"/>
<protein>
    <submittedName>
        <fullName evidence="1">Uncharacterized protein</fullName>
    </submittedName>
</protein>
<dbReference type="Proteomes" id="UP000178764">
    <property type="component" value="Unassembled WGS sequence"/>
</dbReference>